<dbReference type="SUPFAM" id="SSF56219">
    <property type="entry name" value="DNase I-like"/>
    <property type="match status" value="1"/>
</dbReference>
<keyword evidence="4" id="KW-0479">Metal-binding</keyword>
<organism evidence="11 12">
    <name type="scientific">Winogradskyella vincentii</name>
    <dbReference type="NCBI Taxonomy" id="2877122"/>
    <lineage>
        <taxon>Bacteria</taxon>
        <taxon>Pseudomonadati</taxon>
        <taxon>Bacteroidota</taxon>
        <taxon>Flavobacteriia</taxon>
        <taxon>Flavobacteriales</taxon>
        <taxon>Flavobacteriaceae</taxon>
        <taxon>Winogradskyella</taxon>
    </lineage>
</organism>
<keyword evidence="9" id="KW-0812">Transmembrane</keyword>
<dbReference type="Gene3D" id="3.60.10.10">
    <property type="entry name" value="Endonuclease/exonuclease/phosphatase"/>
    <property type="match status" value="1"/>
</dbReference>
<evidence type="ECO:0000256" key="7">
    <source>
        <dbReference type="ARBA" id="ARBA00022842"/>
    </source>
</evidence>
<accession>A0ABS7Y215</accession>
<name>A0ABS7Y215_9FLAO</name>
<evidence type="ECO:0000313" key="11">
    <source>
        <dbReference type="EMBL" id="MCA0153380.1"/>
    </source>
</evidence>
<dbReference type="PANTHER" id="PTHR15822">
    <property type="entry name" value="TRAF AND TNF RECEPTOR-ASSOCIATED PROTEIN"/>
    <property type="match status" value="1"/>
</dbReference>
<dbReference type="InterPro" id="IPR051547">
    <property type="entry name" value="TDP2-like"/>
</dbReference>
<evidence type="ECO:0000256" key="1">
    <source>
        <dbReference type="ARBA" id="ARBA00001936"/>
    </source>
</evidence>
<comment type="cofactor">
    <cofactor evidence="2">
        <name>Mg(2+)</name>
        <dbReference type="ChEBI" id="CHEBI:18420"/>
    </cofactor>
</comment>
<dbReference type="InterPro" id="IPR036691">
    <property type="entry name" value="Endo/exonu/phosph_ase_sf"/>
</dbReference>
<keyword evidence="6" id="KW-0378">Hydrolase</keyword>
<evidence type="ECO:0000256" key="8">
    <source>
        <dbReference type="ARBA" id="ARBA00023204"/>
    </source>
</evidence>
<keyword evidence="9" id="KW-1133">Transmembrane helix</keyword>
<comment type="caution">
    <text evidence="11">The sequence shown here is derived from an EMBL/GenBank/DDBJ whole genome shotgun (WGS) entry which is preliminary data.</text>
</comment>
<feature type="transmembrane region" description="Helical" evidence="9">
    <location>
        <begin position="12"/>
        <end position="31"/>
    </location>
</feature>
<evidence type="ECO:0000256" key="3">
    <source>
        <dbReference type="ARBA" id="ARBA00022722"/>
    </source>
</evidence>
<keyword evidence="8" id="KW-0234">DNA repair</keyword>
<feature type="transmembrane region" description="Helical" evidence="9">
    <location>
        <begin position="37"/>
        <end position="61"/>
    </location>
</feature>
<gene>
    <name evidence="11" type="ORF">LBV24_09155</name>
</gene>
<evidence type="ECO:0000313" key="12">
    <source>
        <dbReference type="Proteomes" id="UP001198402"/>
    </source>
</evidence>
<evidence type="ECO:0000256" key="9">
    <source>
        <dbReference type="SAM" id="Phobius"/>
    </source>
</evidence>
<proteinExistence type="predicted"/>
<feature type="transmembrane region" description="Helical" evidence="9">
    <location>
        <begin position="68"/>
        <end position="86"/>
    </location>
</feature>
<protein>
    <submittedName>
        <fullName evidence="11">Endonuclease/exonuclease/phosphatase family protein</fullName>
    </submittedName>
</protein>
<comment type="cofactor">
    <cofactor evidence="1">
        <name>Mn(2+)</name>
        <dbReference type="ChEBI" id="CHEBI:29035"/>
    </cofactor>
</comment>
<keyword evidence="7" id="KW-0460">Magnesium</keyword>
<keyword evidence="11" id="KW-0255">Endonuclease</keyword>
<reference evidence="12" key="1">
    <citation type="submission" date="2023-07" db="EMBL/GenBank/DDBJ databases">
        <authorList>
            <person name="Yue Y."/>
        </authorList>
    </citation>
    <scope>NUCLEOTIDE SEQUENCE [LARGE SCALE GENOMIC DNA]</scope>
    <source>
        <strain evidence="12">2Y89</strain>
    </source>
</reference>
<evidence type="ECO:0000256" key="2">
    <source>
        <dbReference type="ARBA" id="ARBA00001946"/>
    </source>
</evidence>
<sequence>MKKLNFWNKIVFTINSLVAFLLLISYLLPYVPPKSFATISALSLSVPILIILNILFFIYWLLRVKKQLLLSLLVLVLGWNHVTSLYKFSSSLNEKDKDNISIMSFNVRLFNHYNWIPDKSVREDIIAFFESESPEVICLQEYTRGLPIKLEGYNHFNARYMKNVRPGMAMFSKYPIINGGSLDFPDSNNNGLFMDIVKGKDTIRVYNVHLQSSGINTDVEALKNEPSDGLFSRIKNVFQKQQEQAELINQHRSETSYKTIVAGDFNNTAHSYVYNEIKGDLLDTFEEAGNGFGRTFDFKFFPFRIDFILVDEAFKVNGFKNYNKKLSDHYPIKATIKLNQ</sequence>
<feature type="domain" description="Endonuclease/exonuclease/phosphatase" evidence="10">
    <location>
        <begin position="103"/>
        <end position="329"/>
    </location>
</feature>
<keyword evidence="9" id="KW-0472">Membrane</keyword>
<keyword evidence="3" id="KW-0540">Nuclease</keyword>
<evidence type="ECO:0000256" key="4">
    <source>
        <dbReference type="ARBA" id="ARBA00022723"/>
    </source>
</evidence>
<dbReference type="PANTHER" id="PTHR15822:SF4">
    <property type="entry name" value="TYROSYL-DNA PHOSPHODIESTERASE 2"/>
    <property type="match status" value="1"/>
</dbReference>
<keyword evidence="12" id="KW-1185">Reference proteome</keyword>
<dbReference type="CDD" id="cd09084">
    <property type="entry name" value="EEP-2"/>
    <property type="match status" value="1"/>
</dbReference>
<dbReference type="GO" id="GO:0004519">
    <property type="term" value="F:endonuclease activity"/>
    <property type="evidence" value="ECO:0007669"/>
    <property type="project" value="UniProtKB-KW"/>
</dbReference>
<dbReference type="RefSeq" id="WP_224478344.1">
    <property type="nucleotide sequence ID" value="NZ_JAIUJS010000004.1"/>
</dbReference>
<evidence type="ECO:0000256" key="5">
    <source>
        <dbReference type="ARBA" id="ARBA00022763"/>
    </source>
</evidence>
<dbReference type="EMBL" id="JAIUJS010000004">
    <property type="protein sequence ID" value="MCA0153380.1"/>
    <property type="molecule type" value="Genomic_DNA"/>
</dbReference>
<keyword evidence="5" id="KW-0227">DNA damage</keyword>
<dbReference type="Proteomes" id="UP001198402">
    <property type="component" value="Unassembled WGS sequence"/>
</dbReference>
<evidence type="ECO:0000259" key="10">
    <source>
        <dbReference type="Pfam" id="PF03372"/>
    </source>
</evidence>
<dbReference type="Pfam" id="PF03372">
    <property type="entry name" value="Exo_endo_phos"/>
    <property type="match status" value="1"/>
</dbReference>
<evidence type="ECO:0000256" key="6">
    <source>
        <dbReference type="ARBA" id="ARBA00022801"/>
    </source>
</evidence>
<dbReference type="InterPro" id="IPR005135">
    <property type="entry name" value="Endo/exonuclease/phosphatase"/>
</dbReference>